<accession>A0ABD0LPF5</accession>
<sequence>MHLRPPQYRSHDRDYYLKRVDICWMIFSHSGAGQTMAMSRPVTVKNVRPNHYWPVISRWTAKSRRVPARATNIYHQPARRPPPCFNTVCISEGKLSSEGVTA</sequence>
<keyword evidence="2" id="KW-1185">Reference proteome</keyword>
<name>A0ABD0LPF5_9CAEN</name>
<proteinExistence type="predicted"/>
<dbReference type="AlphaFoldDB" id="A0ABD0LPF5"/>
<gene>
    <name evidence="1" type="ORF">BaRGS_00007784</name>
</gene>
<protein>
    <submittedName>
        <fullName evidence="1">Uncharacterized protein</fullName>
    </submittedName>
</protein>
<dbReference type="EMBL" id="JACVVK020000034">
    <property type="protein sequence ID" value="KAK7500904.1"/>
    <property type="molecule type" value="Genomic_DNA"/>
</dbReference>
<evidence type="ECO:0000313" key="1">
    <source>
        <dbReference type="EMBL" id="KAK7500904.1"/>
    </source>
</evidence>
<organism evidence="1 2">
    <name type="scientific">Batillaria attramentaria</name>
    <dbReference type="NCBI Taxonomy" id="370345"/>
    <lineage>
        <taxon>Eukaryota</taxon>
        <taxon>Metazoa</taxon>
        <taxon>Spiralia</taxon>
        <taxon>Lophotrochozoa</taxon>
        <taxon>Mollusca</taxon>
        <taxon>Gastropoda</taxon>
        <taxon>Caenogastropoda</taxon>
        <taxon>Sorbeoconcha</taxon>
        <taxon>Cerithioidea</taxon>
        <taxon>Batillariidae</taxon>
        <taxon>Batillaria</taxon>
    </lineage>
</organism>
<evidence type="ECO:0000313" key="2">
    <source>
        <dbReference type="Proteomes" id="UP001519460"/>
    </source>
</evidence>
<comment type="caution">
    <text evidence="1">The sequence shown here is derived from an EMBL/GenBank/DDBJ whole genome shotgun (WGS) entry which is preliminary data.</text>
</comment>
<dbReference type="Proteomes" id="UP001519460">
    <property type="component" value="Unassembled WGS sequence"/>
</dbReference>
<reference evidence="1 2" key="1">
    <citation type="journal article" date="2023" name="Sci. Data">
        <title>Genome assembly of the Korean intertidal mud-creeper Batillaria attramentaria.</title>
        <authorList>
            <person name="Patra A.K."/>
            <person name="Ho P.T."/>
            <person name="Jun S."/>
            <person name="Lee S.J."/>
            <person name="Kim Y."/>
            <person name="Won Y.J."/>
        </authorList>
    </citation>
    <scope>NUCLEOTIDE SEQUENCE [LARGE SCALE GENOMIC DNA]</scope>
    <source>
        <strain evidence="1">Wonlab-2016</strain>
    </source>
</reference>